<dbReference type="GeneID" id="42002301"/>
<evidence type="ECO:0000313" key="11">
    <source>
        <dbReference type="Proteomes" id="UP000319731"/>
    </source>
</evidence>
<comment type="caution">
    <text evidence="10">The sequence shown here is derived from an EMBL/GenBank/DDBJ whole genome shotgun (WGS) entry which is preliminary data.</text>
</comment>
<evidence type="ECO:0000256" key="7">
    <source>
        <dbReference type="ARBA" id="ARBA00070377"/>
    </source>
</evidence>
<evidence type="ECO:0000259" key="9">
    <source>
        <dbReference type="SMART" id="SM00327"/>
    </source>
</evidence>
<keyword evidence="5" id="KW-0496">Mitochondrion</keyword>
<dbReference type="InterPro" id="IPR011704">
    <property type="entry name" value="ATPase_dyneun-rel_AAA"/>
</dbReference>
<dbReference type="FunFam" id="3.40.50.300:FF:000587">
    <property type="entry name" value="von Willebrand factor A domain containing 8"/>
    <property type="match status" value="1"/>
</dbReference>
<dbReference type="EMBL" id="QEAO01000003">
    <property type="protein sequence ID" value="TPX37183.1"/>
    <property type="molecule type" value="Genomic_DNA"/>
</dbReference>
<keyword evidence="4" id="KW-0809">Transit peptide</keyword>
<protein>
    <recommendedName>
        <fullName evidence="7">von Willebrand factor A domain-containing protein 8</fullName>
    </recommendedName>
</protein>
<dbReference type="PANTHER" id="PTHR21610">
    <property type="entry name" value="VON WILLEBRAND FACTOR A DOMAIN-CONTAINING PROTEIN 8"/>
    <property type="match status" value="1"/>
</dbReference>
<dbReference type="Proteomes" id="UP000319731">
    <property type="component" value="Unassembled WGS sequence"/>
</dbReference>
<comment type="subcellular location">
    <subcellularLocation>
        <location evidence="1">Mitochondrion</location>
    </subcellularLocation>
</comment>
<dbReference type="FunFam" id="3.40.50.300:FF:000663">
    <property type="entry name" value="von Willebrand factor A domain containing 8"/>
    <property type="match status" value="1"/>
</dbReference>
<evidence type="ECO:0000256" key="2">
    <source>
        <dbReference type="ARBA" id="ARBA00022741"/>
    </source>
</evidence>
<feature type="domain" description="VWFA" evidence="9">
    <location>
        <begin position="1306"/>
        <end position="1495"/>
    </location>
</feature>
<evidence type="ECO:0000256" key="6">
    <source>
        <dbReference type="ARBA" id="ARBA00055988"/>
    </source>
</evidence>
<dbReference type="InterPro" id="IPR039891">
    <property type="entry name" value="VWA8"/>
</dbReference>
<evidence type="ECO:0000313" key="10">
    <source>
        <dbReference type="EMBL" id="TPX37183.1"/>
    </source>
</evidence>
<dbReference type="PANTHER" id="PTHR21610:SF9">
    <property type="entry name" value="VON WILLEBRAND FACTOR A DOMAIN-CONTAINING PROTEIN 8"/>
    <property type="match status" value="1"/>
</dbReference>
<evidence type="ECO:0000256" key="1">
    <source>
        <dbReference type="ARBA" id="ARBA00004173"/>
    </source>
</evidence>
<keyword evidence="3" id="KW-0067">ATP-binding</keyword>
<organism evidence="10 11">
    <name type="scientific">Synchytrium microbalum</name>
    <dbReference type="NCBI Taxonomy" id="1806994"/>
    <lineage>
        <taxon>Eukaryota</taxon>
        <taxon>Fungi</taxon>
        <taxon>Fungi incertae sedis</taxon>
        <taxon>Chytridiomycota</taxon>
        <taxon>Chytridiomycota incertae sedis</taxon>
        <taxon>Chytridiomycetes</taxon>
        <taxon>Synchytriales</taxon>
        <taxon>Synchytriaceae</taxon>
        <taxon>Synchytrium</taxon>
    </lineage>
</organism>
<dbReference type="SUPFAM" id="SSF53300">
    <property type="entry name" value="vWA-like"/>
    <property type="match status" value="1"/>
</dbReference>
<dbReference type="InterPro" id="IPR002035">
    <property type="entry name" value="VWF_A"/>
</dbReference>
<dbReference type="SUPFAM" id="SSF52540">
    <property type="entry name" value="P-loop containing nucleoside triphosphate hydrolases"/>
    <property type="match status" value="3"/>
</dbReference>
<name>A0A507CHU4_9FUNG</name>
<dbReference type="InterPro" id="IPR036465">
    <property type="entry name" value="vWFA_dom_sf"/>
</dbReference>
<feature type="region of interest" description="Disordered" evidence="8">
    <location>
        <begin position="24"/>
        <end position="58"/>
    </location>
</feature>
<evidence type="ECO:0000256" key="4">
    <source>
        <dbReference type="ARBA" id="ARBA00022946"/>
    </source>
</evidence>
<reference evidence="10 11" key="1">
    <citation type="journal article" date="2019" name="Sci. Rep.">
        <title>Comparative genomics of chytrid fungi reveal insights into the obligate biotrophic and pathogenic lifestyle of Synchytrium endobioticum.</title>
        <authorList>
            <person name="van de Vossenberg B.T.L.H."/>
            <person name="Warris S."/>
            <person name="Nguyen H.D.T."/>
            <person name="van Gent-Pelzer M.P.E."/>
            <person name="Joly D.L."/>
            <person name="van de Geest H.C."/>
            <person name="Bonants P.J.M."/>
            <person name="Smith D.S."/>
            <person name="Levesque C.A."/>
            <person name="van der Lee T.A.J."/>
        </authorList>
    </citation>
    <scope>NUCLEOTIDE SEQUENCE [LARGE SCALE GENOMIC DNA]</scope>
    <source>
        <strain evidence="10 11">JEL517</strain>
    </source>
</reference>
<dbReference type="Gene3D" id="3.40.50.410">
    <property type="entry name" value="von Willebrand factor, type A domain"/>
    <property type="match status" value="1"/>
</dbReference>
<dbReference type="OrthoDB" id="5186at2759"/>
<feature type="compositionally biased region" description="Acidic residues" evidence="8">
    <location>
        <begin position="30"/>
        <end position="40"/>
    </location>
</feature>
<accession>A0A507CHU4</accession>
<dbReference type="SMART" id="SM00327">
    <property type="entry name" value="VWA"/>
    <property type="match status" value="1"/>
</dbReference>
<evidence type="ECO:0000256" key="8">
    <source>
        <dbReference type="SAM" id="MobiDB-lite"/>
    </source>
</evidence>
<dbReference type="Gene3D" id="3.40.50.300">
    <property type="entry name" value="P-loop containing nucleotide triphosphate hydrolases"/>
    <property type="match status" value="3"/>
</dbReference>
<keyword evidence="2" id="KW-0547">Nucleotide-binding</keyword>
<feature type="compositionally biased region" description="Gly residues" evidence="8">
    <location>
        <begin position="1157"/>
        <end position="1180"/>
    </location>
</feature>
<comment type="function">
    <text evidence="6">Exhibits ATPase activity in vitro.</text>
</comment>
<evidence type="ECO:0000256" key="5">
    <source>
        <dbReference type="ARBA" id="ARBA00023128"/>
    </source>
</evidence>
<dbReference type="STRING" id="1806994.A0A507CHU4"/>
<dbReference type="RefSeq" id="XP_031027253.1">
    <property type="nucleotide sequence ID" value="XM_031167004.1"/>
</dbReference>
<dbReference type="InterPro" id="IPR027417">
    <property type="entry name" value="P-loop_NTPase"/>
</dbReference>
<proteinExistence type="predicted"/>
<dbReference type="GO" id="GO:0005739">
    <property type="term" value="C:mitochondrion"/>
    <property type="evidence" value="ECO:0007669"/>
    <property type="project" value="UniProtKB-SubCell"/>
</dbReference>
<feature type="compositionally biased region" description="Gly residues" evidence="8">
    <location>
        <begin position="41"/>
        <end position="56"/>
    </location>
</feature>
<keyword evidence="11" id="KW-1185">Reference proteome</keyword>
<dbReference type="Pfam" id="PF07728">
    <property type="entry name" value="AAA_5"/>
    <property type="match status" value="3"/>
</dbReference>
<evidence type="ECO:0000256" key="3">
    <source>
        <dbReference type="ARBA" id="ARBA00022840"/>
    </source>
</evidence>
<dbReference type="GO" id="GO:0016887">
    <property type="term" value="F:ATP hydrolysis activity"/>
    <property type="evidence" value="ECO:0007669"/>
    <property type="project" value="InterPro"/>
</dbReference>
<gene>
    <name evidence="10" type="ORF">SmJEL517_g01076</name>
</gene>
<dbReference type="GO" id="GO:0005524">
    <property type="term" value="F:ATP binding"/>
    <property type="evidence" value="ECO:0007669"/>
    <property type="project" value="UniProtKB-KW"/>
</dbReference>
<sequence>MSLQYTPKSALRRLKHYEQALAERTPISVNDDDDDFDDDGGAAGGGSGNGGGGGNKNGRRVAIGDVSMELFDSMYPERVPAEPLLDLNRQDVLDHLQWMMQKDVLGQDMFLIGPPGPLRRRLALTYLNVVNREHEYVVLHRDTSAESDIKQRREIQRDYTSPKGGKEGLIKAEWIDQAAVRAALLGRILVIDGIEKAERNVLPVLNNLLENREINLEDGRHIIHPARYDDLLSQHSQAQLEEWKLVRASEHFRVIALGVPVPPYPGNPLDPPFRSRFQVRYVDGPLSVSGHKPRKQLFLERNAFQNAPGQESFDMDALKTAFSDGLMSKVSDVVSVVKYSHSIDDPISSTGPDMLIPQFPQTAVSAISDMFEYFPAEASNVPGALERFWPSSWVGSGLSRDQRESYQKLLQKFGVLPADKSKNSAGSPMNFSRTTYDLVGVRVSDIKQEAVARFRGGVDQTELQVSIGNLPLRAISERVVGVAGQQIFVHTARYHDIITRMAQAHALGSDICLIGTKGCGKSIAIARFASLFGYETEIVHLYKDMTARDLLQRRGTRKDGSTFWENTGLVTAALEGKIAILDGLEWVQAGTIASLQRLIHDREMVLPDGTMLTNQRNFEILMEEAKLTPKDMLARRIYPIHPSFRIVACANVAPRAPKTDIIWLTEEVGTLFMFLEIPPIGLDEEAGIIKALTNCPEAPMKILLEFASRFRALATAGSGHESVLAKSASLSTRQLIRICRRLVKFPNEDLYTSIHRTCLSPFLPSLAKQTLEDILTDSGILRPKFNKTASKWVAGTIEGNSVVIGDVASPIYQIRPDDLEAAALIPRTSPGTAKYYDNDVHTRIMRELALDFGIGEHLLLIGNQGVGKNRLTDRFLELVGRPREYIQLHRDTTVQSLMVQPTVEGGLIVYKDSPLVRAVTKGRVLIIDEADKAPTYITSILKSLAESGEMSLADGRRIRPFIPGVAMDPVKDIILHPDFRMIVLANRPGYPFLGNDFFGSIGEVFSSHAVENPDSDSEIELLSGFAPAVDRNTMEKLVHAFGDLRQAFDEGLVAYPYSLRELMAIVKHLGRYPEDPLDQVLRNVFDFDVHRKEFFEVLLAALKRHGLDVQMVGFDAVTKGKKSTLMLKYEEADLKKNKPPAAGGPKHGDVDPKGARHSGGGRWAGGSGGSNTAGLGGRGGPYRLDGGHDISQLPDDVKNDVPEHVKEAARQMGRDVLAKRLGEIQMSAFEAEGYKEVYDGVKTEIRALRVVLEGVQAKERERQWQKNQTDGDLDDSKLVEGLTGEHSIYKRRGEEVPEMGTTGKKPKRIKFVFDVSGSMYYFNRMDGRLTRSLEAALMMMESLHNLRGKFVYDMIGHSGDSAEIQLVPVDSPPQNEFDRYKVLQTMVSHAQYSWSGDNTLTAAEKAIQDITKVDADDYFVVILSDANLRRYGIRPQELGAILDSDSRVNAAVIFIGTIGEEAKYLTTHLPPGKAFVATDTREIPRIVKQLFDAINK</sequence>
<feature type="region of interest" description="Disordered" evidence="8">
    <location>
        <begin position="1136"/>
        <end position="1188"/>
    </location>
</feature>